<feature type="domain" description="EGF-like" evidence="16">
    <location>
        <begin position="159"/>
        <end position="199"/>
    </location>
</feature>
<dbReference type="SMART" id="SM00179">
    <property type="entry name" value="EGF_CA"/>
    <property type="match status" value="10"/>
</dbReference>
<keyword evidence="11" id="KW-0325">Glycoprotein</keyword>
<feature type="disulfide bond" evidence="12">
    <location>
        <begin position="227"/>
        <end position="236"/>
    </location>
</feature>
<dbReference type="PROSITE" id="PS50025">
    <property type="entry name" value="LAM_G_DOMAIN"/>
    <property type="match status" value="4"/>
</dbReference>
<dbReference type="HOGENOM" id="CLU_002251_0_0_1"/>
<dbReference type="OMA" id="FYCEIAL"/>
<gene>
    <name evidence="18" type="primary">8236424</name>
    <name evidence="17" type="ORF">Phum_PHUM150870</name>
</gene>
<feature type="disulfide bond" evidence="12">
    <location>
        <begin position="1157"/>
        <end position="1166"/>
    </location>
</feature>
<keyword evidence="5" id="KW-0732">Signal</keyword>
<keyword evidence="7" id="KW-0106">Calcium</keyword>
<dbReference type="PROSITE" id="PS00022">
    <property type="entry name" value="EGF_1"/>
    <property type="match status" value="13"/>
</dbReference>
<dbReference type="GeneID" id="8236424"/>
<evidence type="ECO:0000256" key="5">
    <source>
        <dbReference type="ARBA" id="ARBA00022729"/>
    </source>
</evidence>
<keyword evidence="10 12" id="KW-1015">Disulfide bond</keyword>
<feature type="domain" description="EGF-like" evidence="16">
    <location>
        <begin position="1391"/>
        <end position="1429"/>
    </location>
</feature>
<dbReference type="PROSITE" id="PS01187">
    <property type="entry name" value="EGF_CA"/>
    <property type="match status" value="3"/>
</dbReference>
<dbReference type="PROSITE" id="PS01186">
    <property type="entry name" value="EGF_2"/>
    <property type="match status" value="7"/>
</dbReference>
<feature type="domain" description="EGF-like" evidence="16">
    <location>
        <begin position="1091"/>
        <end position="1127"/>
    </location>
</feature>
<dbReference type="CDD" id="cd00054">
    <property type="entry name" value="EGF_CA"/>
    <property type="match status" value="9"/>
</dbReference>
<dbReference type="PROSITE" id="PS00010">
    <property type="entry name" value="ASX_HYDROXYL"/>
    <property type="match status" value="5"/>
</dbReference>
<feature type="disulfide bond" evidence="12">
    <location>
        <begin position="1419"/>
        <end position="1428"/>
    </location>
</feature>
<feature type="disulfide bond" evidence="12">
    <location>
        <begin position="147"/>
        <end position="156"/>
    </location>
</feature>
<proteinExistence type="predicted"/>
<dbReference type="Pfam" id="PF12661">
    <property type="entry name" value="hEGF"/>
    <property type="match status" value="3"/>
</dbReference>
<keyword evidence="9 14" id="KW-0472">Membrane</keyword>
<feature type="disulfide bond" evidence="12">
    <location>
        <begin position="49"/>
        <end position="59"/>
    </location>
</feature>
<dbReference type="GO" id="GO:0048513">
    <property type="term" value="P:animal organ development"/>
    <property type="evidence" value="ECO:0007669"/>
    <property type="project" value="UniProtKB-ARBA"/>
</dbReference>
<dbReference type="GO" id="GO:0005886">
    <property type="term" value="C:plasma membrane"/>
    <property type="evidence" value="ECO:0007669"/>
    <property type="project" value="UniProtKB-SubCell"/>
</dbReference>
<evidence type="ECO:0000256" key="4">
    <source>
        <dbReference type="ARBA" id="ARBA00022692"/>
    </source>
</evidence>
<feature type="disulfide bond" evidence="12">
    <location>
        <begin position="266"/>
        <end position="275"/>
    </location>
</feature>
<dbReference type="EnsemblMetazoa" id="PHUM150870-RA">
    <property type="protein sequence ID" value="PHUM150870-PA"/>
    <property type="gene ID" value="PHUM150870"/>
</dbReference>
<dbReference type="OrthoDB" id="283575at2759"/>
<dbReference type="Gene3D" id="2.60.120.200">
    <property type="match status" value="4"/>
</dbReference>
<feature type="domain" description="EGF-like" evidence="16">
    <location>
        <begin position="201"/>
        <end position="237"/>
    </location>
</feature>
<dbReference type="InterPro" id="IPR000742">
    <property type="entry name" value="EGF"/>
</dbReference>
<evidence type="ECO:0000256" key="1">
    <source>
        <dbReference type="ARBA" id="ARBA00004251"/>
    </source>
</evidence>
<dbReference type="FunFam" id="2.10.25.10:FF:000472">
    <property type="entry name" value="Uncharacterized protein, isoform A"/>
    <property type="match status" value="2"/>
</dbReference>
<dbReference type="InterPro" id="IPR018097">
    <property type="entry name" value="EGF_Ca-bd_CS"/>
</dbReference>
<dbReference type="CDD" id="cd00110">
    <property type="entry name" value="LamG"/>
    <property type="match status" value="4"/>
</dbReference>
<feature type="domain" description="EGF-like" evidence="16">
    <location>
        <begin position="600"/>
        <end position="636"/>
    </location>
</feature>
<dbReference type="SMART" id="SM00282">
    <property type="entry name" value="LamG"/>
    <property type="match status" value="4"/>
</dbReference>
<evidence type="ECO:0000256" key="9">
    <source>
        <dbReference type="ARBA" id="ARBA00023136"/>
    </source>
</evidence>
<evidence type="ECO:0000256" key="14">
    <source>
        <dbReference type="SAM" id="Phobius"/>
    </source>
</evidence>
<dbReference type="PANTHER" id="PTHR12916">
    <property type="entry name" value="CYTOCHROME C OXIDASE POLYPEPTIDE VIC-2"/>
    <property type="match status" value="1"/>
</dbReference>
<feature type="domain" description="Laminin G" evidence="15">
    <location>
        <begin position="638"/>
        <end position="826"/>
    </location>
</feature>
<dbReference type="Proteomes" id="UP000009046">
    <property type="component" value="Unassembled WGS sequence"/>
</dbReference>
<evidence type="ECO:0000313" key="17">
    <source>
        <dbReference type="EMBL" id="EEB12035.1"/>
    </source>
</evidence>
<dbReference type="FunFam" id="2.10.25.10:FF:000391">
    <property type="entry name" value="Weary, isoform C"/>
    <property type="match status" value="1"/>
</dbReference>
<dbReference type="CTD" id="8236424"/>
<dbReference type="Pfam" id="PF00008">
    <property type="entry name" value="EGF"/>
    <property type="match status" value="5"/>
</dbReference>
<evidence type="ECO:0000256" key="2">
    <source>
        <dbReference type="ARBA" id="ARBA00022475"/>
    </source>
</evidence>
<dbReference type="SMART" id="SM00181">
    <property type="entry name" value="EGF"/>
    <property type="match status" value="14"/>
</dbReference>
<dbReference type="VEuPathDB" id="VectorBase:PHUM150870"/>
<keyword evidence="19" id="KW-1185">Reference proteome</keyword>
<protein>
    <recommendedName>
        <fullName evidence="20">Protein eyes shut</fullName>
    </recommendedName>
</protein>
<feature type="disulfide bond" evidence="12">
    <location>
        <begin position="1380"/>
        <end position="1389"/>
    </location>
</feature>
<dbReference type="InterPro" id="IPR013320">
    <property type="entry name" value="ConA-like_dom_sf"/>
</dbReference>
<evidence type="ECO:0000256" key="6">
    <source>
        <dbReference type="ARBA" id="ARBA00022737"/>
    </source>
</evidence>
<evidence type="ECO:0000256" key="12">
    <source>
        <dbReference type="PROSITE-ProRule" id="PRU00076"/>
    </source>
</evidence>
<dbReference type="GO" id="GO:0007219">
    <property type="term" value="P:Notch signaling pathway"/>
    <property type="evidence" value="ECO:0007669"/>
    <property type="project" value="TreeGrafter"/>
</dbReference>
<dbReference type="KEGG" id="phu:Phum_PHUM150870"/>
<reference evidence="17" key="2">
    <citation type="submission" date="2007-04" db="EMBL/GenBank/DDBJ databases">
        <title>The genome of the human body louse.</title>
        <authorList>
            <consortium name="The Human Body Louse Genome Consortium"/>
            <person name="Kirkness E."/>
            <person name="Walenz B."/>
            <person name="Hass B."/>
            <person name="Bruggner R."/>
            <person name="Strausberg R."/>
        </authorList>
    </citation>
    <scope>NUCLEOTIDE SEQUENCE</scope>
    <source>
        <strain evidence="17">USDA</strain>
    </source>
</reference>
<evidence type="ECO:0008006" key="20">
    <source>
        <dbReference type="Google" id="ProtNLM"/>
    </source>
</evidence>
<comment type="caution">
    <text evidence="12">Lacks conserved residue(s) required for the propagation of feature annotation.</text>
</comment>
<keyword evidence="8 14" id="KW-1133">Transmembrane helix</keyword>
<feature type="domain" description="Laminin G" evidence="15">
    <location>
        <begin position="1173"/>
        <end position="1357"/>
    </location>
</feature>
<feature type="domain" description="EGF-like" evidence="16">
    <location>
        <begin position="83"/>
        <end position="119"/>
    </location>
</feature>
<feature type="disulfide bond" evidence="12">
    <location>
        <begin position="626"/>
        <end position="635"/>
    </location>
</feature>
<name>E0VF79_PEDHC</name>
<keyword evidence="4 14" id="KW-0812">Transmembrane</keyword>
<feature type="domain" description="Laminin G" evidence="15">
    <location>
        <begin position="1436"/>
        <end position="1622"/>
    </location>
</feature>
<feature type="domain" description="EGF-like" evidence="16">
    <location>
        <begin position="858"/>
        <end position="895"/>
    </location>
</feature>
<dbReference type="PANTHER" id="PTHR12916:SF4">
    <property type="entry name" value="UNINFLATABLE, ISOFORM C"/>
    <property type="match status" value="1"/>
</dbReference>
<feature type="disulfide bond" evidence="12">
    <location>
        <begin position="109"/>
        <end position="118"/>
    </location>
</feature>
<dbReference type="EMBL" id="AAZO01001759">
    <property type="status" value="NOT_ANNOTATED_CDS"/>
    <property type="molecule type" value="Genomic_DNA"/>
</dbReference>
<dbReference type="InParanoid" id="E0VF79"/>
<dbReference type="FunFam" id="2.10.25.10:FF:000122">
    <property type="entry name" value="Protein crumbs homolog 2"/>
    <property type="match status" value="1"/>
</dbReference>
<feature type="domain" description="Laminin G" evidence="15">
    <location>
        <begin position="902"/>
        <end position="1095"/>
    </location>
</feature>
<feature type="disulfide bond" evidence="12">
    <location>
        <begin position="189"/>
        <end position="198"/>
    </location>
</feature>
<dbReference type="SUPFAM" id="SSF57196">
    <property type="entry name" value="EGF/Laminin"/>
    <property type="match status" value="10"/>
</dbReference>
<feature type="domain" description="EGF-like" evidence="16">
    <location>
        <begin position="45"/>
        <end position="81"/>
    </location>
</feature>
<feature type="domain" description="EGF-like" evidence="16">
    <location>
        <begin position="822"/>
        <end position="855"/>
    </location>
</feature>
<evidence type="ECO:0000259" key="16">
    <source>
        <dbReference type="PROSITE" id="PS50026"/>
    </source>
</evidence>
<accession>E0VF79</accession>
<feature type="disulfide bond" evidence="12">
    <location>
        <begin position="305"/>
        <end position="314"/>
    </location>
</feature>
<dbReference type="InterPro" id="IPR001881">
    <property type="entry name" value="EGF-like_Ca-bd_dom"/>
</dbReference>
<dbReference type="GO" id="GO:0009653">
    <property type="term" value="P:anatomical structure morphogenesis"/>
    <property type="evidence" value="ECO:0007669"/>
    <property type="project" value="UniProtKB-ARBA"/>
</dbReference>
<evidence type="ECO:0000256" key="13">
    <source>
        <dbReference type="SAM" id="MobiDB-lite"/>
    </source>
</evidence>
<dbReference type="Gene3D" id="2.10.25.10">
    <property type="entry name" value="Laminin"/>
    <property type="match status" value="13"/>
</dbReference>
<evidence type="ECO:0000256" key="3">
    <source>
        <dbReference type="ARBA" id="ARBA00022536"/>
    </source>
</evidence>
<organism>
    <name type="scientific">Pediculus humanus subsp. corporis</name>
    <name type="common">Body louse</name>
    <dbReference type="NCBI Taxonomy" id="121224"/>
    <lineage>
        <taxon>Eukaryota</taxon>
        <taxon>Metazoa</taxon>
        <taxon>Ecdysozoa</taxon>
        <taxon>Arthropoda</taxon>
        <taxon>Hexapoda</taxon>
        <taxon>Insecta</taxon>
        <taxon>Pterygota</taxon>
        <taxon>Neoptera</taxon>
        <taxon>Paraneoptera</taxon>
        <taxon>Psocodea</taxon>
        <taxon>Troctomorpha</taxon>
        <taxon>Phthiraptera</taxon>
        <taxon>Anoplura</taxon>
        <taxon>Pediculidae</taxon>
        <taxon>Pediculus</taxon>
    </lineage>
</organism>
<dbReference type="FunCoup" id="E0VF79">
    <property type="interactions" value="27"/>
</dbReference>
<feature type="disulfide bond" evidence="12">
    <location>
        <begin position="1400"/>
        <end position="1417"/>
    </location>
</feature>
<keyword evidence="3 12" id="KW-0245">EGF-like domain</keyword>
<dbReference type="PRINTS" id="PR00010">
    <property type="entry name" value="EGFBLOOD"/>
</dbReference>
<feature type="domain" description="EGF-like" evidence="16">
    <location>
        <begin position="278"/>
        <end position="315"/>
    </location>
</feature>
<dbReference type="Pfam" id="PF00054">
    <property type="entry name" value="Laminin_G_1"/>
    <property type="match status" value="2"/>
</dbReference>
<dbReference type="EMBL" id="DS235107">
    <property type="protein sequence ID" value="EEB12035.1"/>
    <property type="molecule type" value="Genomic_DNA"/>
</dbReference>
<dbReference type="RefSeq" id="XP_002424773.1">
    <property type="nucleotide sequence ID" value="XM_002424728.1"/>
</dbReference>
<feature type="domain" description="EGF-like" evidence="16">
    <location>
        <begin position="1129"/>
        <end position="1167"/>
    </location>
</feature>
<reference evidence="17" key="1">
    <citation type="submission" date="2007-04" db="EMBL/GenBank/DDBJ databases">
        <title>Annotation of Pediculus humanus corporis strain USDA.</title>
        <authorList>
            <person name="Kirkness E."/>
            <person name="Hannick L."/>
            <person name="Hass B."/>
            <person name="Bruggner R."/>
            <person name="Lawson D."/>
            <person name="Bidwell S."/>
            <person name="Joardar V."/>
            <person name="Caler E."/>
            <person name="Walenz B."/>
            <person name="Inman J."/>
            <person name="Schobel S."/>
            <person name="Galinsky K."/>
            <person name="Amedeo P."/>
            <person name="Strausberg R."/>
        </authorList>
    </citation>
    <scope>NUCLEOTIDE SEQUENCE</scope>
    <source>
        <strain evidence="17">USDA</strain>
    </source>
</reference>
<keyword evidence="2" id="KW-1003">Cell membrane</keyword>
<evidence type="ECO:0000256" key="8">
    <source>
        <dbReference type="ARBA" id="ARBA00022989"/>
    </source>
</evidence>
<feature type="domain" description="EGF-like" evidence="16">
    <location>
        <begin position="121"/>
        <end position="157"/>
    </location>
</feature>
<dbReference type="SUPFAM" id="SSF49899">
    <property type="entry name" value="Concanavalin A-like lectins/glucanases"/>
    <property type="match status" value="4"/>
</dbReference>
<evidence type="ECO:0000313" key="18">
    <source>
        <dbReference type="EnsemblMetazoa" id="PHUM150870-PA"/>
    </source>
</evidence>
<feature type="disulfide bond" evidence="12">
    <location>
        <begin position="885"/>
        <end position="894"/>
    </location>
</feature>
<dbReference type="InterPro" id="IPR001791">
    <property type="entry name" value="Laminin_G"/>
</dbReference>
<comment type="subcellular location">
    <subcellularLocation>
        <location evidence="1">Cell membrane</location>
        <topology evidence="1">Single-pass type I membrane protein</topology>
    </subcellularLocation>
</comment>
<dbReference type="eggNOG" id="KOG1217">
    <property type="taxonomic scope" value="Eukaryota"/>
</dbReference>
<dbReference type="PROSITE" id="PS50026">
    <property type="entry name" value="EGF_3"/>
    <property type="match status" value="14"/>
</dbReference>
<feature type="transmembrane region" description="Helical" evidence="14">
    <location>
        <begin position="20"/>
        <end position="37"/>
    </location>
</feature>
<evidence type="ECO:0000256" key="7">
    <source>
        <dbReference type="ARBA" id="ARBA00022837"/>
    </source>
</evidence>
<dbReference type="GO" id="GO:0005509">
    <property type="term" value="F:calcium ion binding"/>
    <property type="evidence" value="ECO:0007669"/>
    <property type="project" value="InterPro"/>
</dbReference>
<dbReference type="GO" id="GO:0005112">
    <property type="term" value="F:Notch binding"/>
    <property type="evidence" value="ECO:0007669"/>
    <property type="project" value="TreeGrafter"/>
</dbReference>
<evidence type="ECO:0000256" key="10">
    <source>
        <dbReference type="ARBA" id="ARBA00023157"/>
    </source>
</evidence>
<feature type="region of interest" description="Disordered" evidence="13">
    <location>
        <begin position="395"/>
        <end position="414"/>
    </location>
</feature>
<sequence length="1628" mass="180665">MKYHRNRRIADDQTEKWRQIITIGTIFLILLAHLTPFNRAESNRVNLPCLSNPCVYGICVDDANGTFLCYCVDGYTGHLCQTNWDECWSNPCLNGGTCNDGIAQYNCTCPQGYQGDHCEQNINECDSNPCYNNGTCIDGSNGYTCACPSGYLGDFCENDISVCNDTLEAKCLNGGLCIEGPGLTFNCICPLGWSGQLCENNLDECLSSPCQNGAICLDLHAYYVCVCPFGFTGRNCEVELEMCGDSSPCQNGALCLVEDWLRVCYCVPDFHGERCQFQYNECLLGPGCQNGGTCIDGVDGFNCTCPPGWTGKFCECLIGSDKKLDCSYFISSFHTSSPKNLEKVPIWKNNVPKDPKKISSTPKSVSSTKKTTPKFLFPYPTQCFPIWPQFTMPPSRPKTAKTTQKTLKTTVSSTTPGTLRTSTIITTLTSKVKITTPMPSLTITKTTFETTPIPTEILTTETETFTTQTEPKTTTTTTTSIAPETIPITKTILTTITSPTTPITTTETMVTTEPPMSFTQEFQTSEIITTTTTEPEPTTTELVTTEEIFYQPSTKFQNATTETITLTTEKPTTTPLQISSVSTEYSNFTTPTVSQLTTSKPWHCKSMTCLNGGTCLNTTYGPKCVCKFIWEGRFCDSKINIKVAGFSRNSYVSHRLTDTRNIKIDLTARTIYPSGIILYSHLGPNIFITLYLEDGLLKFKFSCGVQTMILSEIQYLINNGFDFNATITLDFHSSNKYPEFCGATVRLNNTLAMSGEQITRGPHVDSTSAWIYVGGIPNQYVNPEETPVFEGFIGCIQTLIINNETKGIFKDSFDSYGISECKSLACLSNPCRGGSTCIDFNNTWACMCPPGFLGRFCEISICNNNPCQFGGTCAPFPGSGFVCLCPIGKNGLFCENSIDIEYPLFASSINGLSSFAAYKIPTEIYQDMQLTFKFIFHDIEQISLMLFMGQDGYHGSTSDHLAVSFIKGYIVLTWNLGSGPRRIFTPHPVSYTGHLFHTVQIGRAGQRAWLIVDDQRNVTGKSPGKLTQLNARSILYLGGHESRNFSLLPHDLPLHTGFTGCLFDVEIRTGQMLIKVDKSQPIFSRGISQCGTTMCNENSCENGGGCIDHGATFTCLCKDGWFGPTCSMKYNPCDTTRQNCSEGSTCVPLREGFFCDCPIGKTGKYCEKSEELSDIKFKGIRSYLGLSVEGLHQFQSCINLEIRPLSKHGLILYSGRPEGQSFWSLSLQDGMIELRISMGFRRRRGDILTIKCKKVLELGKWHKIRAGRYGRRIFLWTEGTVSTGVLLPGENVSPSSNFIYIGGAPDLSKLPLGVSGKILTYFEGCIRRFNTQWKEIPLTNNNIIEGRNVEDCDGTLCGADFCYNRGTCHIDANEAPICTCLKQFVGRRCENRLSCKEMNCQNKGRCIDNNNNYVPTCNCPNGWGGDFCESTLSVHAPQFGGNSYLLIDRSHMNANSKKRDLGEKFEVNSIYLNFTTPEENGLLLWTSTDGNQKEFLGIGIENEKMKFVWSWEGYNTTVVTPNKIIADGVWHDLTIDFELSNVTIWMDGRIVWVSNETHETDHQLATNGIFFLGGFPETNEISNKTHNYFTAGFKGCLQQVKWGTDLPVYNFTKFTGENIRTCDPFGIT</sequence>
<dbReference type="STRING" id="121224.E0VF79"/>
<dbReference type="FunFam" id="2.10.25.10:FF:000006">
    <property type="entry name" value="Versican core protein-like isoform 1"/>
    <property type="match status" value="1"/>
</dbReference>
<dbReference type="InterPro" id="IPR000152">
    <property type="entry name" value="EGF-type_Asp/Asn_hydroxyl_site"/>
</dbReference>
<dbReference type="eggNOG" id="KOG3509">
    <property type="taxonomic scope" value="Eukaryota"/>
</dbReference>
<evidence type="ECO:0000256" key="11">
    <source>
        <dbReference type="ARBA" id="ARBA00023180"/>
    </source>
</evidence>
<feature type="disulfide bond" evidence="12">
    <location>
        <begin position="71"/>
        <end position="80"/>
    </location>
</feature>
<dbReference type="InterPro" id="IPR013032">
    <property type="entry name" value="EGF-like_CS"/>
</dbReference>
<keyword evidence="6" id="KW-0677">Repeat</keyword>
<dbReference type="GO" id="GO:0030154">
    <property type="term" value="P:cell differentiation"/>
    <property type="evidence" value="ECO:0007669"/>
    <property type="project" value="UniProtKB-ARBA"/>
</dbReference>
<evidence type="ECO:0000259" key="15">
    <source>
        <dbReference type="PROSITE" id="PS50025"/>
    </source>
</evidence>
<feature type="disulfide bond" evidence="12">
    <location>
        <begin position="1117"/>
        <end position="1126"/>
    </location>
</feature>
<feature type="domain" description="EGF-like" evidence="16">
    <location>
        <begin position="239"/>
        <end position="276"/>
    </location>
</feature>
<feature type="compositionally biased region" description="Low complexity" evidence="13">
    <location>
        <begin position="400"/>
        <end position="414"/>
    </location>
</feature>
<feature type="domain" description="EGF-like" evidence="16">
    <location>
        <begin position="1353"/>
        <end position="1390"/>
    </location>
</feature>
<evidence type="ECO:0000313" key="19">
    <source>
        <dbReference type="Proteomes" id="UP000009046"/>
    </source>
</evidence>
<reference evidence="18" key="3">
    <citation type="submission" date="2021-02" db="UniProtKB">
        <authorList>
            <consortium name="EnsemblMetazoa"/>
        </authorList>
    </citation>
    <scope>IDENTIFICATION</scope>
    <source>
        <strain evidence="18">USDA</strain>
    </source>
</reference>
<dbReference type="Pfam" id="PF02210">
    <property type="entry name" value="Laminin_G_2"/>
    <property type="match status" value="2"/>
</dbReference>